<accession>R8BDG1</accession>
<dbReference type="KEGG" id="tmn:UCRPA7_7133"/>
<dbReference type="InterPro" id="IPR039913">
    <property type="entry name" value="RPAP1/Rba50"/>
</dbReference>
<feature type="region of interest" description="Disordered" evidence="2">
    <location>
        <begin position="127"/>
        <end position="247"/>
    </location>
</feature>
<dbReference type="GeneID" id="19327863"/>
<dbReference type="PANTHER" id="PTHR21483">
    <property type="entry name" value="RNA POLYMERASE II-ASSOCIATED PROTEIN 1"/>
    <property type="match status" value="1"/>
</dbReference>
<feature type="domain" description="RPAP1 N-terminal" evidence="4">
    <location>
        <begin position="87"/>
        <end position="132"/>
    </location>
</feature>
<evidence type="ECO:0000313" key="6">
    <source>
        <dbReference type="Proteomes" id="UP000014074"/>
    </source>
</evidence>
<name>R8BDG1_PHAM7</name>
<evidence type="ECO:0000256" key="2">
    <source>
        <dbReference type="SAM" id="MobiDB-lite"/>
    </source>
</evidence>
<dbReference type="OrthoDB" id="348201at2759"/>
<dbReference type="GO" id="GO:0006366">
    <property type="term" value="P:transcription by RNA polymerase II"/>
    <property type="evidence" value="ECO:0007669"/>
    <property type="project" value="InterPro"/>
</dbReference>
<dbReference type="eggNOG" id="KOG1894">
    <property type="taxonomic scope" value="Eukaryota"/>
</dbReference>
<evidence type="ECO:0000259" key="3">
    <source>
        <dbReference type="Pfam" id="PF08620"/>
    </source>
</evidence>
<feature type="compositionally biased region" description="Basic and acidic residues" evidence="2">
    <location>
        <begin position="81"/>
        <end position="94"/>
    </location>
</feature>
<dbReference type="InterPro" id="IPR013930">
    <property type="entry name" value="RPAP1_N"/>
</dbReference>
<proteinExistence type="inferred from homology"/>
<dbReference type="PANTHER" id="PTHR21483:SF18">
    <property type="entry name" value="RNA POLYMERASE II-ASSOCIATED PROTEIN 1"/>
    <property type="match status" value="1"/>
</dbReference>
<dbReference type="EMBL" id="KB933268">
    <property type="protein sequence ID" value="EON97329.1"/>
    <property type="molecule type" value="Genomic_DNA"/>
</dbReference>
<evidence type="ECO:0000259" key="4">
    <source>
        <dbReference type="Pfam" id="PF08621"/>
    </source>
</evidence>
<evidence type="ECO:0000313" key="5">
    <source>
        <dbReference type="EMBL" id="EON97329.1"/>
    </source>
</evidence>
<protein>
    <submittedName>
        <fullName evidence="5">Putative transcription factor protein</fullName>
    </submittedName>
</protein>
<sequence>MDPTLMIHDVKEKQVGAVKPPTFPQPKSATTGFPEHKKRTRVSAFKQKRDAQNSTSDVPTVLIDRPQPSGLSTRNVPAAKSEGEERERIDRENRQVLAAMSPEQIAEARKEVFEGLDPSLLQMLLKRANLDESNGPSPFDLPTSSSSTPAVQDDLPSVGAENVKETSSSAGEDTQTETEPQVKTEQKPKTAKKVTFDEDAAPPEPPSNLFSPSEPPPADIDTTTTNTTHFPQPKQLPDLDPSDPDFLETLHKKFFPSLPADPSKLAWMAPIPTPNSAADRESPYYPGQAALPVSALRFDFRGRLLSPRASRAVPVSKGLHHHGEAPEAAGYTVPELARLARSAVPSQRCVAFQALGRILYRLGSGEWGAGDSELAMGVWRTAQENRVVDSLLEAADVPEGVGHRGSRAYAIEALWLFEKGGWREKWRGR</sequence>
<organism evidence="5 6">
    <name type="scientific">Phaeoacremonium minimum (strain UCR-PA7)</name>
    <name type="common">Esca disease fungus</name>
    <name type="synonym">Togninia minima</name>
    <dbReference type="NCBI Taxonomy" id="1286976"/>
    <lineage>
        <taxon>Eukaryota</taxon>
        <taxon>Fungi</taxon>
        <taxon>Dikarya</taxon>
        <taxon>Ascomycota</taxon>
        <taxon>Pezizomycotina</taxon>
        <taxon>Sordariomycetes</taxon>
        <taxon>Sordariomycetidae</taxon>
        <taxon>Togniniales</taxon>
        <taxon>Togniniaceae</taxon>
        <taxon>Phaeoacremonium</taxon>
    </lineage>
</organism>
<dbReference type="InterPro" id="IPR013929">
    <property type="entry name" value="RPAP1_C"/>
</dbReference>
<gene>
    <name evidence="5" type="ORF">UCRPA7_7133</name>
</gene>
<keyword evidence="6" id="KW-1185">Reference proteome</keyword>
<dbReference type="Pfam" id="PF08620">
    <property type="entry name" value="RPAP1_C"/>
    <property type="match status" value="1"/>
</dbReference>
<evidence type="ECO:0000256" key="1">
    <source>
        <dbReference type="ARBA" id="ARBA00009953"/>
    </source>
</evidence>
<dbReference type="HOGENOM" id="CLU_031074_1_0_1"/>
<feature type="region of interest" description="Disordered" evidence="2">
    <location>
        <begin position="1"/>
        <end position="97"/>
    </location>
</feature>
<feature type="domain" description="RPAP1 C-terminal" evidence="3">
    <location>
        <begin position="296"/>
        <end position="362"/>
    </location>
</feature>
<dbReference type="Pfam" id="PF08621">
    <property type="entry name" value="RPAP1_N"/>
    <property type="match status" value="1"/>
</dbReference>
<dbReference type="RefSeq" id="XP_007917858.1">
    <property type="nucleotide sequence ID" value="XM_007919667.1"/>
</dbReference>
<comment type="similarity">
    <text evidence="1">Belongs to the RPAP1 family.</text>
</comment>
<feature type="compositionally biased region" description="Polar residues" evidence="2">
    <location>
        <begin position="131"/>
        <end position="150"/>
    </location>
</feature>
<reference evidence="6" key="1">
    <citation type="journal article" date="2013" name="Genome Announc.">
        <title>Draft genome sequence of the ascomycete Phaeoacremonium aleophilum strain UCR-PA7, a causal agent of the esca disease complex in grapevines.</title>
        <authorList>
            <person name="Blanco-Ulate B."/>
            <person name="Rolshausen P."/>
            <person name="Cantu D."/>
        </authorList>
    </citation>
    <scope>NUCLEOTIDE SEQUENCE [LARGE SCALE GENOMIC DNA]</scope>
    <source>
        <strain evidence="6">UCR-PA7</strain>
    </source>
</reference>
<feature type="compositionally biased region" description="Low complexity" evidence="2">
    <location>
        <begin position="222"/>
        <end position="239"/>
    </location>
</feature>
<feature type="compositionally biased region" description="Polar residues" evidence="2">
    <location>
        <begin position="165"/>
        <end position="179"/>
    </location>
</feature>
<dbReference type="Proteomes" id="UP000014074">
    <property type="component" value="Unassembled WGS sequence"/>
</dbReference>
<dbReference type="AlphaFoldDB" id="R8BDG1"/>